<proteinExistence type="predicted"/>
<name>A0A674A0E9_SALTR</name>
<dbReference type="InParanoid" id="A0A674A0E9"/>
<accession>A0A674A0E9</accession>
<dbReference type="GeneTree" id="ENSGT01120000277867"/>
<keyword evidence="2" id="KW-1185">Reference proteome</keyword>
<organism evidence="1 2">
    <name type="scientific">Salmo trutta</name>
    <name type="common">Brown trout</name>
    <dbReference type="NCBI Taxonomy" id="8032"/>
    <lineage>
        <taxon>Eukaryota</taxon>
        <taxon>Metazoa</taxon>
        <taxon>Chordata</taxon>
        <taxon>Craniata</taxon>
        <taxon>Vertebrata</taxon>
        <taxon>Euteleostomi</taxon>
        <taxon>Actinopterygii</taxon>
        <taxon>Neopterygii</taxon>
        <taxon>Teleostei</taxon>
        <taxon>Protacanthopterygii</taxon>
        <taxon>Salmoniformes</taxon>
        <taxon>Salmonidae</taxon>
        <taxon>Salmoninae</taxon>
        <taxon>Salmo</taxon>
    </lineage>
</organism>
<dbReference type="AlphaFoldDB" id="A0A674A0E9"/>
<evidence type="ECO:0000313" key="1">
    <source>
        <dbReference type="Ensembl" id="ENSSTUP00000052505.1"/>
    </source>
</evidence>
<dbReference type="Ensembl" id="ENSSTUT00000054896.1">
    <property type="protein sequence ID" value="ENSSTUP00000052505.1"/>
    <property type="gene ID" value="ENSSTUG00000022226.1"/>
</dbReference>
<reference evidence="1" key="1">
    <citation type="submission" date="2025-08" db="UniProtKB">
        <authorList>
            <consortium name="Ensembl"/>
        </authorList>
    </citation>
    <scope>IDENTIFICATION</scope>
</reference>
<sequence length="105" mass="11612">MISSLHSRWQVWLSESLPDYMCLKSFLYLCTLMSNHSFRSLPLCPVPFGATGIRAGGAFLTGVPEGPWFCTLAVAARTAASPTTDLPVIRHTGRRPRREDALLSF</sequence>
<protein>
    <submittedName>
        <fullName evidence="1">Uncharacterized protein</fullName>
    </submittedName>
</protein>
<reference evidence="1" key="2">
    <citation type="submission" date="2025-09" db="UniProtKB">
        <authorList>
            <consortium name="Ensembl"/>
        </authorList>
    </citation>
    <scope>IDENTIFICATION</scope>
</reference>
<evidence type="ECO:0000313" key="2">
    <source>
        <dbReference type="Proteomes" id="UP000472277"/>
    </source>
</evidence>
<dbReference type="Proteomes" id="UP000472277">
    <property type="component" value="Chromosome 24"/>
</dbReference>